<dbReference type="EMBL" id="FPLJ01000131">
    <property type="protein sequence ID" value="SGZ02315.1"/>
    <property type="molecule type" value="Genomic_DNA"/>
</dbReference>
<dbReference type="Proteomes" id="UP000182660">
    <property type="component" value="Unassembled WGS sequence"/>
</dbReference>
<evidence type="ECO:0000313" key="2">
    <source>
        <dbReference type="EMBL" id="SGZ16182.1"/>
    </source>
</evidence>
<dbReference type="OrthoDB" id="5904504at2"/>
<evidence type="ECO:0000313" key="3">
    <source>
        <dbReference type="Proteomes" id="UP000182660"/>
    </source>
</evidence>
<evidence type="ECO:0000313" key="1">
    <source>
        <dbReference type="EMBL" id="SGZ02315.1"/>
    </source>
</evidence>
<dbReference type="RefSeq" id="WP_075473315.1">
    <property type="nucleotide sequence ID" value="NZ_CAWQZC010000019.1"/>
</dbReference>
<dbReference type="AlphaFoldDB" id="A0A1L0AHM3"/>
<reference evidence="1 3" key="2">
    <citation type="submission" date="2016-11" db="EMBL/GenBank/DDBJ databases">
        <authorList>
            <person name="Klemetsen T."/>
        </authorList>
    </citation>
    <scope>NUCLEOTIDE SEQUENCE [LARGE SCALE GENOMIC DNA]</scope>
    <source>
        <strain evidence="1">MT 2528</strain>
    </source>
</reference>
<dbReference type="Proteomes" id="UP000183794">
    <property type="component" value="Unassembled WGS sequence"/>
</dbReference>
<dbReference type="GeneID" id="61297754"/>
<sequence>MSLISKKQPAKNREQLTTESAVIESQKIEKRAYQKEHRARTLAAYNEQAAIIKELKSDNLAAYVANHSDNSHDVRTGLHSMKVNAYELAVIKQAIELTGSKGSRDLYIKLCKQIIIKGGILD</sequence>
<accession>A0A1L0AHM3</accession>
<dbReference type="EMBL" id="FPLD01000123">
    <property type="protein sequence ID" value="SGZ16182.1"/>
    <property type="molecule type" value="Genomic_DNA"/>
</dbReference>
<reference evidence="2 4" key="1">
    <citation type="submission" date="2016-11" db="EMBL/GenBank/DDBJ databases">
        <authorList>
            <person name="Jaros S."/>
            <person name="Januszkiewicz K."/>
            <person name="Wedrychowicz H."/>
        </authorList>
    </citation>
    <scope>NUCLEOTIDE SEQUENCE [LARGE SCALE GENOMIC DNA]</scope>
    <source>
        <strain evidence="2">NVI 5450</strain>
    </source>
</reference>
<organism evidence="2 4">
    <name type="scientific">Moritella viscosa</name>
    <dbReference type="NCBI Taxonomy" id="80854"/>
    <lineage>
        <taxon>Bacteria</taxon>
        <taxon>Pseudomonadati</taxon>
        <taxon>Pseudomonadota</taxon>
        <taxon>Gammaproteobacteria</taxon>
        <taxon>Alteromonadales</taxon>
        <taxon>Moritellaceae</taxon>
        <taxon>Moritella</taxon>
    </lineage>
</organism>
<name>A0A1L0AHM3_9GAMM</name>
<proteinExistence type="predicted"/>
<keyword evidence="3" id="KW-1185">Reference proteome</keyword>
<protein>
    <submittedName>
        <fullName evidence="2">Uncharacterized protein</fullName>
    </submittedName>
</protein>
<gene>
    <name evidence="1" type="ORF">MT2528_4369</name>
    <name evidence="2" type="ORF">NVI5450_4276</name>
</gene>
<evidence type="ECO:0000313" key="4">
    <source>
        <dbReference type="Proteomes" id="UP000183794"/>
    </source>
</evidence>